<gene>
    <name evidence="3" type="ORF">KVG96_11215</name>
</gene>
<dbReference type="PANTHER" id="PTHR47894:SF4">
    <property type="entry name" value="HTH-TYPE TRANSCRIPTIONAL REGULATOR GADX"/>
    <property type="match status" value="1"/>
</dbReference>
<evidence type="ECO:0000313" key="3">
    <source>
        <dbReference type="EMBL" id="MBV4458522.1"/>
    </source>
</evidence>
<evidence type="ECO:0000256" key="1">
    <source>
        <dbReference type="ARBA" id="ARBA00023125"/>
    </source>
</evidence>
<dbReference type="InterPro" id="IPR032687">
    <property type="entry name" value="AraC-type_N"/>
</dbReference>
<accession>A0ABS6PES1</accession>
<sequence>MSHLIRATNLWGYDELVRELGGDPQRLLGRFHIPPAHERPDDAFYLYRSASLLLEATAVELKCADFGLRLARWQGLEILGPVAVIARNCATVLDAFEAIARYLYIHSPALQLGFTRHDEAGWVQFDYRISELSAPQLRQSYELSLANALQILKLLAGEGAHPLQVSFLHPPLSPVRGYEKTFGCEVRFEQDWCGWRMPLSLAARAIDHADAQTLHYATRYLESSYAPGTAALSLRVVELIGRLLPTGHCNIENVADGVTLHPRTLQRRLHSEGVRYEELLDRERRRLADHYLCRSGLQMVQIAGLLGYAEQSVFSRSCQRWFGTTAKKHRDRSHA</sequence>
<dbReference type="Pfam" id="PF12833">
    <property type="entry name" value="HTH_18"/>
    <property type="match status" value="1"/>
</dbReference>
<dbReference type="PANTHER" id="PTHR47894">
    <property type="entry name" value="HTH-TYPE TRANSCRIPTIONAL REGULATOR GADX"/>
    <property type="match status" value="1"/>
</dbReference>
<dbReference type="RefSeq" id="WP_217892122.1">
    <property type="nucleotide sequence ID" value="NZ_JAHSTS010000001.1"/>
</dbReference>
<dbReference type="PROSITE" id="PS01124">
    <property type="entry name" value="HTH_ARAC_FAMILY_2"/>
    <property type="match status" value="1"/>
</dbReference>
<name>A0ABS6PES1_9PSED</name>
<dbReference type="SMART" id="SM00342">
    <property type="entry name" value="HTH_ARAC"/>
    <property type="match status" value="1"/>
</dbReference>
<dbReference type="InterPro" id="IPR018060">
    <property type="entry name" value="HTH_AraC"/>
</dbReference>
<protein>
    <submittedName>
        <fullName evidence="3">AraC family transcriptional regulator</fullName>
    </submittedName>
</protein>
<dbReference type="Proteomes" id="UP000765224">
    <property type="component" value="Unassembled WGS sequence"/>
</dbReference>
<reference evidence="3 4" key="1">
    <citation type="submission" date="2021-06" db="EMBL/GenBank/DDBJ databases">
        <title>Updating the genus Pseudomonas: Description of 43 new species and partition of the Pseudomonas putida group.</title>
        <authorList>
            <person name="Girard L."/>
            <person name="Lood C."/>
            <person name="Vandamme P."/>
            <person name="Rokni-Zadeh H."/>
            <person name="Van Noort V."/>
            <person name="Hofte M."/>
            <person name="Lavigne R."/>
            <person name="De Mot R."/>
        </authorList>
    </citation>
    <scope>NUCLEOTIDE SEQUENCE [LARGE SCALE GENOMIC DNA]</scope>
    <source>
        <strain evidence="3 4">COR58</strain>
    </source>
</reference>
<dbReference type="Pfam" id="PF12625">
    <property type="entry name" value="Arabinose_bd"/>
    <property type="match status" value="1"/>
</dbReference>
<evidence type="ECO:0000259" key="2">
    <source>
        <dbReference type="PROSITE" id="PS01124"/>
    </source>
</evidence>
<comment type="caution">
    <text evidence="3">The sequence shown here is derived from an EMBL/GenBank/DDBJ whole genome shotgun (WGS) entry which is preliminary data.</text>
</comment>
<keyword evidence="1" id="KW-0238">DNA-binding</keyword>
<proteinExistence type="predicted"/>
<feature type="domain" description="HTH araC/xylS-type" evidence="2">
    <location>
        <begin position="234"/>
        <end position="332"/>
    </location>
</feature>
<keyword evidence="4" id="KW-1185">Reference proteome</keyword>
<organism evidence="3 4">
    <name type="scientific">Pseudomonas ekonensis</name>
    <dbReference type="NCBI Taxonomy" id="2842353"/>
    <lineage>
        <taxon>Bacteria</taxon>
        <taxon>Pseudomonadati</taxon>
        <taxon>Pseudomonadota</taxon>
        <taxon>Gammaproteobacteria</taxon>
        <taxon>Pseudomonadales</taxon>
        <taxon>Pseudomonadaceae</taxon>
        <taxon>Pseudomonas</taxon>
    </lineage>
</organism>
<dbReference type="EMBL" id="JAHSTS010000001">
    <property type="protein sequence ID" value="MBV4458522.1"/>
    <property type="molecule type" value="Genomic_DNA"/>
</dbReference>
<evidence type="ECO:0000313" key="4">
    <source>
        <dbReference type="Proteomes" id="UP000765224"/>
    </source>
</evidence>